<dbReference type="GO" id="GO:0032153">
    <property type="term" value="C:cell division site"/>
    <property type="evidence" value="ECO:0007669"/>
    <property type="project" value="TreeGrafter"/>
</dbReference>
<keyword evidence="2" id="KW-1133">Transmembrane helix</keyword>
<dbReference type="AlphaFoldDB" id="A0AAW0EFW9"/>
<evidence type="ECO:0000256" key="2">
    <source>
        <dbReference type="SAM" id="Phobius"/>
    </source>
</evidence>
<protein>
    <submittedName>
        <fullName evidence="3">SUR7/PalI family-domain-containing protein</fullName>
    </submittedName>
</protein>
<evidence type="ECO:0000313" key="3">
    <source>
        <dbReference type="EMBL" id="KAK7063708.1"/>
    </source>
</evidence>
<feature type="transmembrane region" description="Helical" evidence="2">
    <location>
        <begin position="134"/>
        <end position="158"/>
    </location>
</feature>
<feature type="region of interest" description="Disordered" evidence="1">
    <location>
        <begin position="203"/>
        <end position="585"/>
    </location>
</feature>
<gene>
    <name evidence="3" type="ORF">R3P38DRAFT_2819880</name>
</gene>
<feature type="compositionally biased region" description="Low complexity" evidence="1">
    <location>
        <begin position="288"/>
        <end position="314"/>
    </location>
</feature>
<feature type="transmembrane region" description="Helical" evidence="2">
    <location>
        <begin position="97"/>
        <end position="122"/>
    </location>
</feature>
<feature type="compositionally biased region" description="Low complexity" evidence="1">
    <location>
        <begin position="543"/>
        <end position="552"/>
    </location>
</feature>
<feature type="compositionally biased region" description="Polar residues" evidence="1">
    <location>
        <begin position="317"/>
        <end position="357"/>
    </location>
</feature>
<reference evidence="3 4" key="1">
    <citation type="journal article" date="2024" name="J Genomics">
        <title>Draft genome sequencing and assembly of Favolaschia claudopus CIRM-BRFM 2984 isolated from oak limbs.</title>
        <authorList>
            <person name="Navarro D."/>
            <person name="Drula E."/>
            <person name="Chaduli D."/>
            <person name="Cazenave R."/>
            <person name="Ahrendt S."/>
            <person name="Wang J."/>
            <person name="Lipzen A."/>
            <person name="Daum C."/>
            <person name="Barry K."/>
            <person name="Grigoriev I.V."/>
            <person name="Favel A."/>
            <person name="Rosso M.N."/>
            <person name="Martin F."/>
        </authorList>
    </citation>
    <scope>NUCLEOTIDE SEQUENCE [LARGE SCALE GENOMIC DNA]</scope>
    <source>
        <strain evidence="3 4">CIRM-BRFM 2984</strain>
    </source>
</reference>
<dbReference type="InterPro" id="IPR051380">
    <property type="entry name" value="pH-response_reg_palI/RIM9"/>
</dbReference>
<dbReference type="EMBL" id="JAWWNJ010000001">
    <property type="protein sequence ID" value="KAK7063708.1"/>
    <property type="molecule type" value="Genomic_DNA"/>
</dbReference>
<feature type="transmembrane region" description="Helical" evidence="2">
    <location>
        <begin position="12"/>
        <end position="31"/>
    </location>
</feature>
<comment type="caution">
    <text evidence="3">The sequence shown here is derived from an EMBL/GenBank/DDBJ whole genome shotgun (WGS) entry which is preliminary data.</text>
</comment>
<feature type="compositionally biased region" description="Basic and acidic residues" evidence="1">
    <location>
        <begin position="203"/>
        <end position="212"/>
    </location>
</feature>
<feature type="compositionally biased region" description="Pro residues" evidence="1">
    <location>
        <begin position="358"/>
        <end position="371"/>
    </location>
</feature>
<sequence length="585" mass="62542">MGCIRPATPGFILTTIATALLAVVSFCVPYFKSVFFLKADISVSGVSGAITFGTLGYCIEVSGNTTCSSPTVGYELDINSLIDLPLNINIPNVVVKWLTYALVLHIVALALAAGSAVFGLLAHVREMSMACCSTCISGFAAAVALAAFIFDLVLFFVAKSRINAVGSASMGNAIWLTLAAWILLFFSGCFYTLGRCCISNRSKRGDWDRRQEPPPPGAGDQMRLDAVKAEADRKARQKASEGGLPAFHESQPLTTTAFDDGNNVYTDKPATPGGYVQGTPGHRAVDQYYNDDNAGYSNNNNNAYPPAPQRQYPPSNYAPSTYSYHPPGQQSAYPAQQYNSTPPVPQHTMSPPHQYNSTPPPQQYHTTPPPERMMSPAQQYAPQPQHYADPNPYLGVAAAHAPREPSNPYLGVPGHAPRDASSMSNPYLGVAGGHAARGTSYHSAVSHHGGEYSQYDPYDEAAAGGQTSSAYYTPQSQYPQSAYGGQSSNPQSQYSPHTQPTMTPPQGNGYGANSVPPLETGGYFPQAEKALPQPQASASSMESPRSPTSPRGPRSHRQSLNVMNQDEPPQYEAGSEHIPGAFGKN</sequence>
<keyword evidence="2" id="KW-0812">Transmembrane</keyword>
<name>A0AAW0EFW9_9AGAR</name>
<evidence type="ECO:0000313" key="4">
    <source>
        <dbReference type="Proteomes" id="UP001362999"/>
    </source>
</evidence>
<keyword evidence="4" id="KW-1185">Reference proteome</keyword>
<dbReference type="PANTHER" id="PTHR28013">
    <property type="entry name" value="PROTEIN DCV1-RELATED"/>
    <property type="match status" value="1"/>
</dbReference>
<evidence type="ECO:0000256" key="1">
    <source>
        <dbReference type="SAM" id="MobiDB-lite"/>
    </source>
</evidence>
<dbReference type="GO" id="GO:0035838">
    <property type="term" value="C:growing cell tip"/>
    <property type="evidence" value="ECO:0007669"/>
    <property type="project" value="TreeGrafter"/>
</dbReference>
<organism evidence="3 4">
    <name type="scientific">Favolaschia claudopus</name>
    <dbReference type="NCBI Taxonomy" id="2862362"/>
    <lineage>
        <taxon>Eukaryota</taxon>
        <taxon>Fungi</taxon>
        <taxon>Dikarya</taxon>
        <taxon>Basidiomycota</taxon>
        <taxon>Agaricomycotina</taxon>
        <taxon>Agaricomycetes</taxon>
        <taxon>Agaricomycetidae</taxon>
        <taxon>Agaricales</taxon>
        <taxon>Marasmiineae</taxon>
        <taxon>Mycenaceae</taxon>
        <taxon>Favolaschia</taxon>
    </lineage>
</organism>
<dbReference type="PANTHER" id="PTHR28013:SF4">
    <property type="entry name" value="MARVEL DOMAIN-CONTAINING PROTEIN"/>
    <property type="match status" value="1"/>
</dbReference>
<feature type="compositionally biased region" description="Low complexity" evidence="1">
    <location>
        <begin position="376"/>
        <end position="390"/>
    </location>
</feature>
<keyword evidence="2" id="KW-0472">Membrane</keyword>
<dbReference type="Proteomes" id="UP001362999">
    <property type="component" value="Unassembled WGS sequence"/>
</dbReference>
<proteinExistence type="predicted"/>
<feature type="transmembrane region" description="Helical" evidence="2">
    <location>
        <begin position="173"/>
        <end position="194"/>
    </location>
</feature>
<dbReference type="GO" id="GO:0005886">
    <property type="term" value="C:plasma membrane"/>
    <property type="evidence" value="ECO:0007669"/>
    <property type="project" value="InterPro"/>
</dbReference>
<feature type="compositionally biased region" description="Basic and acidic residues" evidence="1">
    <location>
        <begin position="222"/>
        <end position="234"/>
    </location>
</feature>
<accession>A0AAW0EFW9</accession>
<dbReference type="Pfam" id="PF06687">
    <property type="entry name" value="SUR7"/>
    <property type="match status" value="1"/>
</dbReference>
<dbReference type="InterPro" id="IPR009571">
    <property type="entry name" value="SUR7/Rim9-like_fungi"/>
</dbReference>
<feature type="compositionally biased region" description="Polar residues" evidence="1">
    <location>
        <begin position="465"/>
        <end position="506"/>
    </location>
</feature>